<dbReference type="EMBL" id="CM042054">
    <property type="protein sequence ID" value="KAI3706298.1"/>
    <property type="molecule type" value="Genomic_DNA"/>
</dbReference>
<gene>
    <name evidence="1" type="ORF">L6452_23934</name>
</gene>
<protein>
    <submittedName>
        <fullName evidence="1">Uncharacterized protein</fullName>
    </submittedName>
</protein>
<evidence type="ECO:0000313" key="2">
    <source>
        <dbReference type="Proteomes" id="UP001055879"/>
    </source>
</evidence>
<reference evidence="1 2" key="2">
    <citation type="journal article" date="2022" name="Mol. Ecol. Resour.">
        <title>The genomes of chicory, endive, great burdock and yacon provide insights into Asteraceae paleo-polyploidization history and plant inulin production.</title>
        <authorList>
            <person name="Fan W."/>
            <person name="Wang S."/>
            <person name="Wang H."/>
            <person name="Wang A."/>
            <person name="Jiang F."/>
            <person name="Liu H."/>
            <person name="Zhao H."/>
            <person name="Xu D."/>
            <person name="Zhang Y."/>
        </authorList>
    </citation>
    <scope>NUCLEOTIDE SEQUENCE [LARGE SCALE GENOMIC DNA]</scope>
    <source>
        <strain evidence="2">cv. Niubang</strain>
    </source>
</reference>
<sequence>MIEAPVHMSTSGSILNQNWLPNPMYFDIEDLEVNWKNNFQGLSSHSLDIYSLLDLSNNRISGEIPASLGNLKSLKSLNISNNNISGHIPVSFGNLKKIESLDLSHNKISGSIPRSLEKLDELGTLDVSNNRLTGKIPMGGQMSTMADLKHFANNSGLCGMQINITCPEDIPPSEGREEAEDDENLTWIFWVGTWIGFPIGFFSSILIMGYFLNFLLLFKLW</sequence>
<organism evidence="1 2">
    <name type="scientific">Arctium lappa</name>
    <name type="common">Greater burdock</name>
    <name type="synonym">Lappa major</name>
    <dbReference type="NCBI Taxonomy" id="4217"/>
    <lineage>
        <taxon>Eukaryota</taxon>
        <taxon>Viridiplantae</taxon>
        <taxon>Streptophyta</taxon>
        <taxon>Embryophyta</taxon>
        <taxon>Tracheophyta</taxon>
        <taxon>Spermatophyta</taxon>
        <taxon>Magnoliopsida</taxon>
        <taxon>eudicotyledons</taxon>
        <taxon>Gunneridae</taxon>
        <taxon>Pentapetalae</taxon>
        <taxon>asterids</taxon>
        <taxon>campanulids</taxon>
        <taxon>Asterales</taxon>
        <taxon>Asteraceae</taxon>
        <taxon>Carduoideae</taxon>
        <taxon>Cardueae</taxon>
        <taxon>Arctiinae</taxon>
        <taxon>Arctium</taxon>
    </lineage>
</organism>
<comment type="caution">
    <text evidence="1">The sequence shown here is derived from an EMBL/GenBank/DDBJ whole genome shotgun (WGS) entry which is preliminary data.</text>
</comment>
<keyword evidence="2" id="KW-1185">Reference proteome</keyword>
<evidence type="ECO:0000313" key="1">
    <source>
        <dbReference type="EMBL" id="KAI3706298.1"/>
    </source>
</evidence>
<proteinExistence type="predicted"/>
<reference evidence="2" key="1">
    <citation type="journal article" date="2022" name="Mol. Ecol. Resour.">
        <title>The genomes of chicory, endive, great burdock and yacon provide insights into Asteraceae palaeo-polyploidization history and plant inulin production.</title>
        <authorList>
            <person name="Fan W."/>
            <person name="Wang S."/>
            <person name="Wang H."/>
            <person name="Wang A."/>
            <person name="Jiang F."/>
            <person name="Liu H."/>
            <person name="Zhao H."/>
            <person name="Xu D."/>
            <person name="Zhang Y."/>
        </authorList>
    </citation>
    <scope>NUCLEOTIDE SEQUENCE [LARGE SCALE GENOMIC DNA]</scope>
    <source>
        <strain evidence="2">cv. Niubang</strain>
    </source>
</reference>
<dbReference type="Proteomes" id="UP001055879">
    <property type="component" value="Linkage Group LG08"/>
</dbReference>
<name>A0ACB9A914_ARCLA</name>
<accession>A0ACB9A914</accession>